<proteinExistence type="predicted"/>
<feature type="non-terminal residue" evidence="1">
    <location>
        <position position="1"/>
    </location>
</feature>
<organism evidence="1">
    <name type="scientific">hydrothermal vent metagenome</name>
    <dbReference type="NCBI Taxonomy" id="652676"/>
    <lineage>
        <taxon>unclassified sequences</taxon>
        <taxon>metagenomes</taxon>
        <taxon>ecological metagenomes</taxon>
    </lineage>
</organism>
<accession>A0A3B0XQ97</accession>
<name>A0A3B0XQ97_9ZZZZ</name>
<sequence>TEMNDLEYKFGLPNCRYKQEQGL</sequence>
<dbReference type="EMBL" id="UOFJ01000455">
    <property type="protein sequence ID" value="VAW69721.1"/>
    <property type="molecule type" value="Genomic_DNA"/>
</dbReference>
<evidence type="ECO:0000313" key="1">
    <source>
        <dbReference type="EMBL" id="VAW69721.1"/>
    </source>
</evidence>
<dbReference type="AlphaFoldDB" id="A0A3B0XQ97"/>
<reference evidence="1" key="1">
    <citation type="submission" date="2018-06" db="EMBL/GenBank/DDBJ databases">
        <authorList>
            <person name="Zhirakovskaya E."/>
        </authorList>
    </citation>
    <scope>NUCLEOTIDE SEQUENCE</scope>
</reference>
<gene>
    <name evidence="1" type="ORF">MNBD_GAMMA10-2863</name>
</gene>
<protein>
    <submittedName>
        <fullName evidence="1">Uncharacterized protein</fullName>
    </submittedName>
</protein>